<accession>A0A6C0E078</accession>
<sequence>MNKPIIVFYEPYEIMIKENKMFNETNMTESELLEKYDIDYDSFFHSNIRDEKGMPEILTSKIDIHKFLLDYINN</sequence>
<dbReference type="EMBL" id="MN739696">
    <property type="protein sequence ID" value="QHT21689.1"/>
    <property type="molecule type" value="Genomic_DNA"/>
</dbReference>
<dbReference type="AlphaFoldDB" id="A0A6C0E078"/>
<evidence type="ECO:0000313" key="1">
    <source>
        <dbReference type="EMBL" id="QHT21689.1"/>
    </source>
</evidence>
<organism evidence="1">
    <name type="scientific">viral metagenome</name>
    <dbReference type="NCBI Taxonomy" id="1070528"/>
    <lineage>
        <taxon>unclassified sequences</taxon>
        <taxon>metagenomes</taxon>
        <taxon>organismal metagenomes</taxon>
    </lineage>
</organism>
<proteinExistence type="predicted"/>
<protein>
    <submittedName>
        <fullName evidence="1">Uncharacterized protein</fullName>
    </submittedName>
</protein>
<name>A0A6C0E078_9ZZZZ</name>
<reference evidence="1" key="1">
    <citation type="journal article" date="2020" name="Nature">
        <title>Giant virus diversity and host interactions through global metagenomics.</title>
        <authorList>
            <person name="Schulz F."/>
            <person name="Roux S."/>
            <person name="Paez-Espino D."/>
            <person name="Jungbluth S."/>
            <person name="Walsh D.A."/>
            <person name="Denef V.J."/>
            <person name="McMahon K.D."/>
            <person name="Konstantinidis K.T."/>
            <person name="Eloe-Fadrosh E.A."/>
            <person name="Kyrpides N.C."/>
            <person name="Woyke T."/>
        </authorList>
    </citation>
    <scope>NUCLEOTIDE SEQUENCE</scope>
    <source>
        <strain evidence="1">GVMAG-M-3300023179-103</strain>
    </source>
</reference>